<comment type="caution">
    <text evidence="2">The sequence shown here is derived from an EMBL/GenBank/DDBJ whole genome shotgun (WGS) entry which is preliminary data.</text>
</comment>
<feature type="region of interest" description="Disordered" evidence="1">
    <location>
        <begin position="77"/>
        <end position="96"/>
    </location>
</feature>
<accession>A0A812BAR3</accession>
<dbReference type="OrthoDB" id="8040188at2759"/>
<keyword evidence="3" id="KW-1185">Reference proteome</keyword>
<proteinExistence type="predicted"/>
<dbReference type="EMBL" id="CAHIKZ030000443">
    <property type="protein sequence ID" value="CAE1174715.1"/>
    <property type="molecule type" value="Genomic_DNA"/>
</dbReference>
<protein>
    <submittedName>
        <fullName evidence="2">Uncharacterized protein</fullName>
    </submittedName>
</protein>
<name>A0A812BAR3_ACAPH</name>
<sequence length="214" mass="23468">MNAQSAATASASRASETHHQMRLRNRHCQSRDAAETATARAAETTLRRSVRYAMNATNTAWSKAALTFDRRRACQSRDAAATAKSRGPRQSCSGQPAMPATLQRLLLPETPRAHRQRQTNFQGLLQTWPLCNYIKLPKLAAYALTATFSALRSPVIICLSSFFRSFSSFNYDPGINLTTCDDINVGPMIRVCQFCNARKCSGDPAGLCCSSGKV</sequence>
<evidence type="ECO:0000313" key="3">
    <source>
        <dbReference type="Proteomes" id="UP000597762"/>
    </source>
</evidence>
<reference evidence="2" key="1">
    <citation type="submission" date="2021-01" db="EMBL/GenBank/DDBJ databases">
        <authorList>
            <person name="Li R."/>
            <person name="Bekaert M."/>
        </authorList>
    </citation>
    <scope>NUCLEOTIDE SEQUENCE</scope>
    <source>
        <strain evidence="2">Farmed</strain>
    </source>
</reference>
<organism evidence="2 3">
    <name type="scientific">Acanthosepion pharaonis</name>
    <name type="common">Pharaoh cuttlefish</name>
    <name type="synonym">Sepia pharaonis</name>
    <dbReference type="NCBI Taxonomy" id="158019"/>
    <lineage>
        <taxon>Eukaryota</taxon>
        <taxon>Metazoa</taxon>
        <taxon>Spiralia</taxon>
        <taxon>Lophotrochozoa</taxon>
        <taxon>Mollusca</taxon>
        <taxon>Cephalopoda</taxon>
        <taxon>Coleoidea</taxon>
        <taxon>Decapodiformes</taxon>
        <taxon>Sepiida</taxon>
        <taxon>Sepiina</taxon>
        <taxon>Sepiidae</taxon>
        <taxon>Acanthosepion</taxon>
    </lineage>
</organism>
<feature type="region of interest" description="Disordered" evidence="1">
    <location>
        <begin position="1"/>
        <end position="42"/>
    </location>
</feature>
<dbReference type="AlphaFoldDB" id="A0A812BAR3"/>
<evidence type="ECO:0000313" key="2">
    <source>
        <dbReference type="EMBL" id="CAE1174715.1"/>
    </source>
</evidence>
<feature type="compositionally biased region" description="Low complexity" evidence="1">
    <location>
        <begin position="1"/>
        <end position="14"/>
    </location>
</feature>
<gene>
    <name evidence="2" type="ORF">SPHA_13245</name>
</gene>
<dbReference type="Proteomes" id="UP000597762">
    <property type="component" value="Unassembled WGS sequence"/>
</dbReference>
<evidence type="ECO:0000256" key="1">
    <source>
        <dbReference type="SAM" id="MobiDB-lite"/>
    </source>
</evidence>